<gene>
    <name evidence="1" type="ORF">PoB_006177000</name>
</gene>
<proteinExistence type="predicted"/>
<evidence type="ECO:0000313" key="2">
    <source>
        <dbReference type="Proteomes" id="UP000735302"/>
    </source>
</evidence>
<sequence length="111" mass="12261">MSWRVGSLRFPSRSYKRTNKSSGDSGLILCVKPSTKICDLRLYGSHQTKAYIAGSNLNWQQGGHARSQGGFATLCATNARTWSKSTTDFLDGCFKSLSAGEGKRDTYRKRS</sequence>
<dbReference type="AlphaFoldDB" id="A0AAV4CTN5"/>
<dbReference type="EMBL" id="BLXT01006999">
    <property type="protein sequence ID" value="GFO35265.1"/>
    <property type="molecule type" value="Genomic_DNA"/>
</dbReference>
<reference evidence="1 2" key="1">
    <citation type="journal article" date="2021" name="Elife">
        <title>Chloroplast acquisition without the gene transfer in kleptoplastic sea slugs, Plakobranchus ocellatus.</title>
        <authorList>
            <person name="Maeda T."/>
            <person name="Takahashi S."/>
            <person name="Yoshida T."/>
            <person name="Shimamura S."/>
            <person name="Takaki Y."/>
            <person name="Nagai Y."/>
            <person name="Toyoda A."/>
            <person name="Suzuki Y."/>
            <person name="Arimoto A."/>
            <person name="Ishii H."/>
            <person name="Satoh N."/>
            <person name="Nishiyama T."/>
            <person name="Hasebe M."/>
            <person name="Maruyama T."/>
            <person name="Minagawa J."/>
            <person name="Obokata J."/>
            <person name="Shigenobu S."/>
        </authorList>
    </citation>
    <scope>NUCLEOTIDE SEQUENCE [LARGE SCALE GENOMIC DNA]</scope>
</reference>
<dbReference type="Proteomes" id="UP000735302">
    <property type="component" value="Unassembled WGS sequence"/>
</dbReference>
<comment type="caution">
    <text evidence="1">The sequence shown here is derived from an EMBL/GenBank/DDBJ whole genome shotgun (WGS) entry which is preliminary data.</text>
</comment>
<name>A0AAV4CTN5_9GAST</name>
<organism evidence="1 2">
    <name type="scientific">Plakobranchus ocellatus</name>
    <dbReference type="NCBI Taxonomy" id="259542"/>
    <lineage>
        <taxon>Eukaryota</taxon>
        <taxon>Metazoa</taxon>
        <taxon>Spiralia</taxon>
        <taxon>Lophotrochozoa</taxon>
        <taxon>Mollusca</taxon>
        <taxon>Gastropoda</taxon>
        <taxon>Heterobranchia</taxon>
        <taxon>Euthyneura</taxon>
        <taxon>Panpulmonata</taxon>
        <taxon>Sacoglossa</taxon>
        <taxon>Placobranchoidea</taxon>
        <taxon>Plakobranchidae</taxon>
        <taxon>Plakobranchus</taxon>
    </lineage>
</organism>
<keyword evidence="2" id="KW-1185">Reference proteome</keyword>
<evidence type="ECO:0000313" key="1">
    <source>
        <dbReference type="EMBL" id="GFO35265.1"/>
    </source>
</evidence>
<accession>A0AAV4CTN5</accession>
<protein>
    <submittedName>
        <fullName evidence="1">Uncharacterized protein</fullName>
    </submittedName>
</protein>